<sequence>MLQFLFNIIPLALFLYLSLSLMGLIKLNEHTAFLAKATFFTKFAVYGGTIAFAIMTVVDLMK</sequence>
<evidence type="ECO:0000313" key="3">
    <source>
        <dbReference type="Proteomes" id="UP000625551"/>
    </source>
</evidence>
<proteinExistence type="predicted"/>
<dbReference type="Proteomes" id="UP000625551">
    <property type="component" value="Unassembled WGS sequence"/>
</dbReference>
<accession>A0ABR7XGP5</accession>
<keyword evidence="1" id="KW-0472">Membrane</keyword>
<evidence type="ECO:0000313" key="2">
    <source>
        <dbReference type="EMBL" id="MBD1397111.1"/>
    </source>
</evidence>
<keyword evidence="1" id="KW-1133">Transmembrane helix</keyword>
<reference evidence="2 3" key="1">
    <citation type="submission" date="2020-09" db="EMBL/GenBank/DDBJ databases">
        <title>Genome sequencing and assembly of Pontibacter sp.</title>
        <authorList>
            <person name="Chhetri G."/>
        </authorList>
    </citation>
    <scope>NUCLEOTIDE SEQUENCE [LARGE SCALE GENOMIC DNA]</scope>
    <source>
        <strain evidence="2 3">JH31</strain>
    </source>
</reference>
<dbReference type="EMBL" id="JACXAJ010000002">
    <property type="protein sequence ID" value="MBD1397111.1"/>
    <property type="molecule type" value="Genomic_DNA"/>
</dbReference>
<feature type="transmembrane region" description="Helical" evidence="1">
    <location>
        <begin position="6"/>
        <end position="27"/>
    </location>
</feature>
<dbReference type="RefSeq" id="WP_191183234.1">
    <property type="nucleotide sequence ID" value="NZ_JACXAJ010000002.1"/>
</dbReference>
<evidence type="ECO:0000256" key="1">
    <source>
        <dbReference type="SAM" id="Phobius"/>
    </source>
</evidence>
<gene>
    <name evidence="2" type="ORF">H9Q13_08030</name>
</gene>
<feature type="transmembrane region" description="Helical" evidence="1">
    <location>
        <begin position="39"/>
        <end position="58"/>
    </location>
</feature>
<name>A0ABR7XGP5_9BACT</name>
<organism evidence="2 3">
    <name type="scientific">Pontibacter aquaedesilientis</name>
    <dbReference type="NCBI Taxonomy" id="2766980"/>
    <lineage>
        <taxon>Bacteria</taxon>
        <taxon>Pseudomonadati</taxon>
        <taxon>Bacteroidota</taxon>
        <taxon>Cytophagia</taxon>
        <taxon>Cytophagales</taxon>
        <taxon>Hymenobacteraceae</taxon>
        <taxon>Pontibacter</taxon>
    </lineage>
</organism>
<keyword evidence="1" id="KW-0812">Transmembrane</keyword>
<keyword evidence="3" id="KW-1185">Reference proteome</keyword>
<comment type="caution">
    <text evidence="2">The sequence shown here is derived from an EMBL/GenBank/DDBJ whole genome shotgun (WGS) entry which is preliminary data.</text>
</comment>
<protein>
    <submittedName>
        <fullName evidence="2">Uncharacterized protein</fullName>
    </submittedName>
</protein>